<feature type="transmembrane region" description="Helical" evidence="2">
    <location>
        <begin position="64"/>
        <end position="82"/>
    </location>
</feature>
<proteinExistence type="predicted"/>
<dbReference type="AlphaFoldDB" id="A0A1U7NIY6"/>
<feature type="transmembrane region" description="Helical" evidence="2">
    <location>
        <begin position="6"/>
        <end position="24"/>
    </location>
</feature>
<dbReference type="PANTHER" id="PTHR36838">
    <property type="entry name" value="AUXIN EFFLUX CARRIER FAMILY PROTEIN"/>
    <property type="match status" value="1"/>
</dbReference>
<keyword evidence="2" id="KW-0812">Transmembrane</keyword>
<name>A0A1U7NIY6_9FIRM</name>
<accession>A0A1U7NIY6</accession>
<protein>
    <submittedName>
        <fullName evidence="3">Uncharacterized protein</fullName>
    </submittedName>
</protein>
<evidence type="ECO:0000256" key="1">
    <source>
        <dbReference type="ARBA" id="ARBA00022448"/>
    </source>
</evidence>
<dbReference type="GeneID" id="82201826"/>
<feature type="transmembrane region" description="Helical" evidence="2">
    <location>
        <begin position="222"/>
        <end position="243"/>
    </location>
</feature>
<feature type="transmembrane region" description="Helical" evidence="2">
    <location>
        <begin position="187"/>
        <end position="210"/>
    </location>
</feature>
<comment type="caution">
    <text evidence="3">The sequence shown here is derived from an EMBL/GenBank/DDBJ whole genome shotgun (WGS) entry which is preliminary data.</text>
</comment>
<sequence length="309" mass="33416">MASILIKISGYLLIILLGAILRRIGFFKKELARTIGVLVVTVTLPASLIRNSPSIVIGSELPKLFLFAIFASSLTLFGGYLLAKRKREPKTAALMLSTSTFNVGAFLLPFVELFYPGAGVGYLCMFDSGNSIMGLGISYALAKSASNPKASLTFGSILKTLLDSVPFMTYVVLFVLAFLQIRLPDFILEYAGMIGNANAFLTMFMIGLMIELKLPKAEIREIGKVIALRYALIVLLIGILMILPSMDPFVKLIAALCLFAPVATASVVYAMECGYQGELVSMVSTLTMFISIAAIILIILGFGQSYITI</sequence>
<keyword evidence="1" id="KW-0813">Transport</keyword>
<evidence type="ECO:0000313" key="3">
    <source>
        <dbReference type="EMBL" id="OLU42819.1"/>
    </source>
</evidence>
<feature type="transmembrane region" description="Helical" evidence="2">
    <location>
        <begin position="249"/>
        <end position="271"/>
    </location>
</feature>
<dbReference type="OrthoDB" id="3238334at2"/>
<dbReference type="RefSeq" id="WP_075817592.1">
    <property type="nucleotide sequence ID" value="NZ_CAJUTZ010000184.1"/>
</dbReference>
<organism evidence="3 4">
    <name type="scientific">Ileibacterium valens</name>
    <dbReference type="NCBI Taxonomy" id="1862668"/>
    <lineage>
        <taxon>Bacteria</taxon>
        <taxon>Bacillati</taxon>
        <taxon>Bacillota</taxon>
        <taxon>Erysipelotrichia</taxon>
        <taxon>Erysipelotrichales</taxon>
        <taxon>Erysipelotrichaceae</taxon>
        <taxon>Ileibacterium</taxon>
    </lineage>
</organism>
<dbReference type="Proteomes" id="UP000186341">
    <property type="component" value="Unassembled WGS sequence"/>
</dbReference>
<feature type="transmembrane region" description="Helical" evidence="2">
    <location>
        <begin position="31"/>
        <end position="49"/>
    </location>
</feature>
<keyword evidence="4" id="KW-1185">Reference proteome</keyword>
<feature type="transmembrane region" description="Helical" evidence="2">
    <location>
        <begin position="283"/>
        <end position="307"/>
    </location>
</feature>
<reference evidence="3 4" key="1">
    <citation type="submission" date="2016-11" db="EMBL/GenBank/DDBJ databases">
        <title>Description of two novel members of the family Erysipelotrichaceae: Ileibacterium lipovorans gen. nov., sp. nov. and Dubosiella newyorkensis, gen. nov., sp. nov.</title>
        <authorList>
            <person name="Cox L.M."/>
            <person name="Sohn J."/>
            <person name="Tyrrell K.L."/>
            <person name="Citron D.M."/>
            <person name="Lawson P.A."/>
            <person name="Patel N.B."/>
            <person name="Iizumi T."/>
            <person name="Perez-Perez G.I."/>
            <person name="Goldstein E.J."/>
            <person name="Blaser M.J."/>
        </authorList>
    </citation>
    <scope>NUCLEOTIDE SEQUENCE [LARGE SCALE GENOMIC DNA]</scope>
    <source>
        <strain evidence="3 4">NYU-BL-A3</strain>
    </source>
</reference>
<evidence type="ECO:0000256" key="2">
    <source>
        <dbReference type="SAM" id="Phobius"/>
    </source>
</evidence>
<feature type="transmembrane region" description="Helical" evidence="2">
    <location>
        <begin position="161"/>
        <end position="181"/>
    </location>
</feature>
<gene>
    <name evidence="3" type="ORF">BO222_01010</name>
</gene>
<evidence type="ECO:0000313" key="4">
    <source>
        <dbReference type="Proteomes" id="UP000186341"/>
    </source>
</evidence>
<dbReference type="PANTHER" id="PTHR36838:SF3">
    <property type="entry name" value="TRANSPORTER AUXIN EFFLUX CARRIER EC FAMILY"/>
    <property type="match status" value="1"/>
</dbReference>
<keyword evidence="2" id="KW-1133">Transmembrane helix</keyword>
<keyword evidence="2" id="KW-0472">Membrane</keyword>
<dbReference type="EMBL" id="MPJW01000035">
    <property type="protein sequence ID" value="OLU42819.1"/>
    <property type="molecule type" value="Genomic_DNA"/>
</dbReference>